<gene>
    <name evidence="4" type="ORF">GXP70_09885</name>
</gene>
<dbReference type="SMART" id="SM00822">
    <property type="entry name" value="PKS_KR"/>
    <property type="match status" value="1"/>
</dbReference>
<sequence>MTGIDVAGKTVLVTGGSQGIGGAIADRFAQFGARVVIVDVNEAGAEKAANMAAAGQEAHFVRCDVSRADDIQALAAEVQAKAGTVQVLVNNAGIFPRADLLRTEEAFWDRIMDINLKGAYLMSQAFVPGMIEQGTGCIVNIGSTHASMGSPDAMAYAVSKGGIVTLTRNLAKGLAHHGIRVNCVQPGWVASEGETERIRATGVNPDEQYAEVGARLPLGRMQTGEDIADSVLFLASSLSRQVTGQILTVDGGLSLR</sequence>
<dbReference type="EMBL" id="CP048209">
    <property type="protein sequence ID" value="QHT60221.1"/>
    <property type="molecule type" value="Genomic_DNA"/>
</dbReference>
<dbReference type="FunFam" id="3.40.50.720:FF:000084">
    <property type="entry name" value="Short-chain dehydrogenase reductase"/>
    <property type="match status" value="1"/>
</dbReference>
<dbReference type="InterPro" id="IPR036291">
    <property type="entry name" value="NAD(P)-bd_dom_sf"/>
</dbReference>
<dbReference type="InterPro" id="IPR057326">
    <property type="entry name" value="KR_dom"/>
</dbReference>
<dbReference type="PROSITE" id="PS00061">
    <property type="entry name" value="ADH_SHORT"/>
    <property type="match status" value="1"/>
</dbReference>
<comment type="similarity">
    <text evidence="1">Belongs to the short-chain dehydrogenases/reductases (SDR) family.</text>
</comment>
<keyword evidence="5" id="KW-1185">Reference proteome</keyword>
<organism evidence="4 5">
    <name type="scientific">Paenibacillus lycopersici</name>
    <dbReference type="NCBI Taxonomy" id="2704462"/>
    <lineage>
        <taxon>Bacteria</taxon>
        <taxon>Bacillati</taxon>
        <taxon>Bacillota</taxon>
        <taxon>Bacilli</taxon>
        <taxon>Bacillales</taxon>
        <taxon>Paenibacillaceae</taxon>
        <taxon>Paenibacillus</taxon>
    </lineage>
</organism>
<dbReference type="RefSeq" id="WP_162356283.1">
    <property type="nucleotide sequence ID" value="NZ_CP048209.1"/>
</dbReference>
<dbReference type="InterPro" id="IPR020904">
    <property type="entry name" value="Sc_DH/Rdtase_CS"/>
</dbReference>
<dbReference type="NCBIfam" id="NF005559">
    <property type="entry name" value="PRK07231.1"/>
    <property type="match status" value="1"/>
</dbReference>
<dbReference type="InterPro" id="IPR002347">
    <property type="entry name" value="SDR_fam"/>
</dbReference>
<evidence type="ECO:0000259" key="3">
    <source>
        <dbReference type="SMART" id="SM00822"/>
    </source>
</evidence>
<dbReference type="GO" id="GO:0048038">
    <property type="term" value="F:quinone binding"/>
    <property type="evidence" value="ECO:0007669"/>
    <property type="project" value="TreeGrafter"/>
</dbReference>
<reference evidence="4 5" key="1">
    <citation type="submission" date="2020-01" db="EMBL/GenBank/DDBJ databases">
        <title>Paenibacillus sp. nov., isolated from tomato rhizosphere.</title>
        <authorList>
            <person name="Weon H.-Y."/>
            <person name="Lee S.A."/>
        </authorList>
    </citation>
    <scope>NUCLEOTIDE SEQUENCE [LARGE SCALE GENOMIC DNA]</scope>
    <source>
        <strain evidence="4 5">12200R-189</strain>
    </source>
</reference>
<name>A0A6C0FXL3_9BACL</name>
<dbReference type="CDD" id="cd05233">
    <property type="entry name" value="SDR_c"/>
    <property type="match status" value="1"/>
</dbReference>
<dbReference type="KEGG" id="plyc:GXP70_09885"/>
<evidence type="ECO:0000313" key="4">
    <source>
        <dbReference type="EMBL" id="QHT60221.1"/>
    </source>
</evidence>
<accession>A0A6C0FXL3</accession>
<evidence type="ECO:0000256" key="2">
    <source>
        <dbReference type="ARBA" id="ARBA00023002"/>
    </source>
</evidence>
<evidence type="ECO:0000313" key="5">
    <source>
        <dbReference type="Proteomes" id="UP000476064"/>
    </source>
</evidence>
<dbReference type="PRINTS" id="PR00081">
    <property type="entry name" value="GDHRDH"/>
</dbReference>
<dbReference type="GO" id="GO:0016616">
    <property type="term" value="F:oxidoreductase activity, acting on the CH-OH group of donors, NAD or NADP as acceptor"/>
    <property type="evidence" value="ECO:0007669"/>
    <property type="project" value="UniProtKB-ARBA"/>
</dbReference>
<dbReference type="PANTHER" id="PTHR42760:SF122">
    <property type="entry name" value="NAD(P)-BINDING PROTEIN"/>
    <property type="match status" value="1"/>
</dbReference>
<dbReference type="PRINTS" id="PR00080">
    <property type="entry name" value="SDRFAMILY"/>
</dbReference>
<dbReference type="Pfam" id="PF13561">
    <property type="entry name" value="adh_short_C2"/>
    <property type="match status" value="1"/>
</dbReference>
<dbReference type="Gene3D" id="3.40.50.720">
    <property type="entry name" value="NAD(P)-binding Rossmann-like Domain"/>
    <property type="match status" value="1"/>
</dbReference>
<dbReference type="GO" id="GO:0006633">
    <property type="term" value="P:fatty acid biosynthetic process"/>
    <property type="evidence" value="ECO:0007669"/>
    <property type="project" value="TreeGrafter"/>
</dbReference>
<dbReference type="PANTHER" id="PTHR42760">
    <property type="entry name" value="SHORT-CHAIN DEHYDROGENASES/REDUCTASES FAMILY MEMBER"/>
    <property type="match status" value="1"/>
</dbReference>
<proteinExistence type="inferred from homology"/>
<dbReference type="Proteomes" id="UP000476064">
    <property type="component" value="Chromosome"/>
</dbReference>
<dbReference type="GO" id="GO:0008206">
    <property type="term" value="P:bile acid metabolic process"/>
    <property type="evidence" value="ECO:0007669"/>
    <property type="project" value="UniProtKB-ARBA"/>
</dbReference>
<feature type="domain" description="Ketoreductase" evidence="3">
    <location>
        <begin position="9"/>
        <end position="191"/>
    </location>
</feature>
<dbReference type="SUPFAM" id="SSF51735">
    <property type="entry name" value="NAD(P)-binding Rossmann-fold domains"/>
    <property type="match status" value="1"/>
</dbReference>
<dbReference type="AlphaFoldDB" id="A0A6C0FXL3"/>
<keyword evidence="2" id="KW-0560">Oxidoreductase</keyword>
<protein>
    <submittedName>
        <fullName evidence="4">SDR family oxidoreductase</fullName>
    </submittedName>
</protein>
<evidence type="ECO:0000256" key="1">
    <source>
        <dbReference type="ARBA" id="ARBA00006484"/>
    </source>
</evidence>